<sequence>MIHERGLDCYSSKYRSDHYTDEAGCHRNCPQQSLRVNQAQGNSSCARKKGHPEVDL</sequence>
<protein>
    <submittedName>
        <fullName evidence="1">Uncharacterized protein</fullName>
    </submittedName>
</protein>
<proteinExistence type="predicted"/>
<evidence type="ECO:0000313" key="2">
    <source>
        <dbReference type="Proteomes" id="UP000198953"/>
    </source>
</evidence>
<dbReference type="AlphaFoldDB" id="A0A1H8EMX4"/>
<gene>
    <name evidence="1" type="ORF">SAMN05660976_07038</name>
</gene>
<dbReference type="EMBL" id="FOBF01000023">
    <property type="protein sequence ID" value="SEN20720.1"/>
    <property type="molecule type" value="Genomic_DNA"/>
</dbReference>
<reference evidence="1 2" key="1">
    <citation type="submission" date="2016-10" db="EMBL/GenBank/DDBJ databases">
        <authorList>
            <person name="de Groot N.N."/>
        </authorList>
    </citation>
    <scope>NUCLEOTIDE SEQUENCE [LARGE SCALE GENOMIC DNA]</scope>
    <source>
        <strain evidence="1 2">DSM 43357</strain>
    </source>
</reference>
<dbReference type="Proteomes" id="UP000198953">
    <property type="component" value="Unassembled WGS sequence"/>
</dbReference>
<evidence type="ECO:0000313" key="1">
    <source>
        <dbReference type="EMBL" id="SEN20720.1"/>
    </source>
</evidence>
<accession>A0A1H8EMX4</accession>
<keyword evidence="2" id="KW-1185">Reference proteome</keyword>
<name>A0A1H8EMX4_9ACTN</name>
<organism evidence="1 2">
    <name type="scientific">Nonomuraea pusilla</name>
    <dbReference type="NCBI Taxonomy" id="46177"/>
    <lineage>
        <taxon>Bacteria</taxon>
        <taxon>Bacillati</taxon>
        <taxon>Actinomycetota</taxon>
        <taxon>Actinomycetes</taxon>
        <taxon>Streptosporangiales</taxon>
        <taxon>Streptosporangiaceae</taxon>
        <taxon>Nonomuraea</taxon>
    </lineage>
</organism>